<dbReference type="Proteomes" id="UP000325211">
    <property type="component" value="Chromosome"/>
</dbReference>
<dbReference type="SUPFAM" id="SSF55486">
    <property type="entry name" value="Metalloproteases ('zincins'), catalytic domain"/>
    <property type="match status" value="1"/>
</dbReference>
<evidence type="ECO:0000313" key="1">
    <source>
        <dbReference type="EMBL" id="QES52056.1"/>
    </source>
</evidence>
<proteinExistence type="predicted"/>
<sequence length="172" mass="18608">MYPNYDWTCYDGEMSNGTLCQTDNATFTVWSQGNVPGGVKTTIKNTIKNQFGPTDLTVSFQSSGTYTGDAETDLINQSGALPSDTIGITWCDDAVTSKKCDQHYVRYNSSVAEVGPINGSDVCHETGHSVGLTHGRDANPRVGNTDSRLGCMSINDVYSLGSNNRRNINSVY</sequence>
<evidence type="ECO:0000313" key="2">
    <source>
        <dbReference type="Proteomes" id="UP000325211"/>
    </source>
</evidence>
<accession>A0A5P2DAE8</accession>
<protein>
    <recommendedName>
        <fullName evidence="3">Peptidase M10 metallopeptidase domain-containing protein</fullName>
    </recommendedName>
</protein>
<dbReference type="EMBL" id="CP029190">
    <property type="protein sequence ID" value="QES52056.1"/>
    <property type="molecule type" value="Genomic_DNA"/>
</dbReference>
<name>A0A5P2DAE8_STRVZ</name>
<reference evidence="1 2" key="1">
    <citation type="submission" date="2018-05" db="EMBL/GenBank/DDBJ databases">
        <title>Streptomyces venezuelae.</title>
        <authorList>
            <person name="Kim W."/>
            <person name="Lee N."/>
            <person name="Cho B.-K."/>
        </authorList>
    </citation>
    <scope>NUCLEOTIDE SEQUENCE [LARGE SCALE GENOMIC DNA]</scope>
    <source>
        <strain evidence="1 2">ATCC 21782</strain>
    </source>
</reference>
<dbReference type="OrthoDB" id="3482717at2"/>
<evidence type="ECO:0008006" key="3">
    <source>
        <dbReference type="Google" id="ProtNLM"/>
    </source>
</evidence>
<organism evidence="1 2">
    <name type="scientific">Streptomyces venezuelae</name>
    <dbReference type="NCBI Taxonomy" id="54571"/>
    <lineage>
        <taxon>Bacteria</taxon>
        <taxon>Bacillati</taxon>
        <taxon>Actinomycetota</taxon>
        <taxon>Actinomycetes</taxon>
        <taxon>Kitasatosporales</taxon>
        <taxon>Streptomycetaceae</taxon>
        <taxon>Streptomyces</taxon>
    </lineage>
</organism>
<dbReference type="AlphaFoldDB" id="A0A5P2DAE8"/>
<gene>
    <name evidence="1" type="ORF">DEJ50_00800</name>
</gene>